<dbReference type="Proteomes" id="UP001497700">
    <property type="component" value="Unassembled WGS sequence"/>
</dbReference>
<sequence length="112" mass="12065">MNLRRILRPCIQVWLANQSLGWLWLVGILGESARGAAVRRADIPNGGWLGGGGVVWLVGGGWLGCGGANQKLLIYYVILPAALARTGCAASVINNVRNSRGQDKCRKPRTRN</sequence>
<name>A0ACB9ZCV1_9PEZI</name>
<proteinExistence type="predicted"/>
<reference evidence="1 2" key="1">
    <citation type="journal article" date="2022" name="New Phytol.">
        <title>Ecological generalism drives hyperdiversity of secondary metabolite gene clusters in xylarialean endophytes.</title>
        <authorList>
            <person name="Franco M.E.E."/>
            <person name="Wisecaver J.H."/>
            <person name="Arnold A.E."/>
            <person name="Ju Y.M."/>
            <person name="Slot J.C."/>
            <person name="Ahrendt S."/>
            <person name="Moore L.P."/>
            <person name="Eastman K.E."/>
            <person name="Scott K."/>
            <person name="Konkel Z."/>
            <person name="Mondo S.J."/>
            <person name="Kuo A."/>
            <person name="Hayes R.D."/>
            <person name="Haridas S."/>
            <person name="Andreopoulos B."/>
            <person name="Riley R."/>
            <person name="LaButti K."/>
            <person name="Pangilinan J."/>
            <person name="Lipzen A."/>
            <person name="Amirebrahimi M."/>
            <person name="Yan J."/>
            <person name="Adam C."/>
            <person name="Keymanesh K."/>
            <person name="Ng V."/>
            <person name="Louie K."/>
            <person name="Northen T."/>
            <person name="Drula E."/>
            <person name="Henrissat B."/>
            <person name="Hsieh H.M."/>
            <person name="Youens-Clark K."/>
            <person name="Lutzoni F."/>
            <person name="Miadlikowska J."/>
            <person name="Eastwood D.C."/>
            <person name="Hamelin R.C."/>
            <person name="Grigoriev I.V."/>
            <person name="U'Ren J.M."/>
        </authorList>
    </citation>
    <scope>NUCLEOTIDE SEQUENCE [LARGE SCALE GENOMIC DNA]</scope>
    <source>
        <strain evidence="1 2">CBS 119005</strain>
    </source>
</reference>
<dbReference type="EMBL" id="MU393436">
    <property type="protein sequence ID" value="KAI4868625.1"/>
    <property type="molecule type" value="Genomic_DNA"/>
</dbReference>
<accession>A0ACB9ZCV1</accession>
<keyword evidence="2" id="KW-1185">Reference proteome</keyword>
<evidence type="ECO:0000313" key="2">
    <source>
        <dbReference type="Proteomes" id="UP001497700"/>
    </source>
</evidence>
<organism evidence="1 2">
    <name type="scientific">Hypoxylon rubiginosum</name>
    <dbReference type="NCBI Taxonomy" id="110542"/>
    <lineage>
        <taxon>Eukaryota</taxon>
        <taxon>Fungi</taxon>
        <taxon>Dikarya</taxon>
        <taxon>Ascomycota</taxon>
        <taxon>Pezizomycotina</taxon>
        <taxon>Sordariomycetes</taxon>
        <taxon>Xylariomycetidae</taxon>
        <taxon>Xylariales</taxon>
        <taxon>Hypoxylaceae</taxon>
        <taxon>Hypoxylon</taxon>
    </lineage>
</organism>
<comment type="caution">
    <text evidence="1">The sequence shown here is derived from an EMBL/GenBank/DDBJ whole genome shotgun (WGS) entry which is preliminary data.</text>
</comment>
<protein>
    <submittedName>
        <fullName evidence="1">Uncharacterized protein</fullName>
    </submittedName>
</protein>
<gene>
    <name evidence="1" type="ORF">F4820DRAFT_99831</name>
</gene>
<evidence type="ECO:0000313" key="1">
    <source>
        <dbReference type="EMBL" id="KAI4868625.1"/>
    </source>
</evidence>